<dbReference type="OrthoDB" id="360540at2759"/>
<reference evidence="3" key="1">
    <citation type="journal article" date="2021" name="Sci. Rep.">
        <title>Diploid genomic architecture of Nitzschia inconspicua, an elite biomass production diatom.</title>
        <authorList>
            <person name="Oliver A."/>
            <person name="Podell S."/>
            <person name="Pinowska A."/>
            <person name="Traller J.C."/>
            <person name="Smith S.R."/>
            <person name="McClure R."/>
            <person name="Beliaev A."/>
            <person name="Bohutskyi P."/>
            <person name="Hill E.A."/>
            <person name="Rabines A."/>
            <person name="Zheng H."/>
            <person name="Allen L.Z."/>
            <person name="Kuo A."/>
            <person name="Grigoriev I.V."/>
            <person name="Allen A.E."/>
            <person name="Hazlebeck D."/>
            <person name="Allen E.E."/>
        </authorList>
    </citation>
    <scope>NUCLEOTIDE SEQUENCE</scope>
    <source>
        <strain evidence="3">Hildebrandi</strain>
    </source>
</reference>
<reference evidence="3" key="2">
    <citation type="submission" date="2021-04" db="EMBL/GenBank/DDBJ databases">
        <authorList>
            <person name="Podell S."/>
        </authorList>
    </citation>
    <scope>NUCLEOTIDE SEQUENCE</scope>
    <source>
        <strain evidence="3">Hildebrandi</strain>
    </source>
</reference>
<dbReference type="PANTHER" id="PTHR15323:SF6">
    <property type="entry name" value="CELL DIVISION CYCLE PROTEIN 123 HOMOLOG"/>
    <property type="match status" value="1"/>
</dbReference>
<dbReference type="AlphaFoldDB" id="A0A9K3KLC3"/>
<feature type="region of interest" description="Disordered" evidence="2">
    <location>
        <begin position="1"/>
        <end position="20"/>
    </location>
</feature>
<dbReference type="EMBL" id="JAGRRH010000022">
    <property type="protein sequence ID" value="KAG7345486.1"/>
    <property type="molecule type" value="Genomic_DNA"/>
</dbReference>
<feature type="region of interest" description="Disordered" evidence="2">
    <location>
        <begin position="110"/>
        <end position="145"/>
    </location>
</feature>
<protein>
    <submittedName>
        <fullName evidence="3">D123 cell division cycle protein</fullName>
    </submittedName>
</protein>
<evidence type="ECO:0000256" key="2">
    <source>
        <dbReference type="SAM" id="MobiDB-lite"/>
    </source>
</evidence>
<comment type="caution">
    <text evidence="3">The sequence shown here is derived from an EMBL/GenBank/DDBJ whole genome shotgun (WGS) entry which is preliminary data.</text>
</comment>
<dbReference type="GO" id="GO:0005737">
    <property type="term" value="C:cytoplasm"/>
    <property type="evidence" value="ECO:0007669"/>
    <property type="project" value="TreeGrafter"/>
</dbReference>
<sequence length="419" mass="48367">MTLSSNISSPLEQEGEYAGPRPSVKEVLACQFSSWYNTFAAIRPLDNACIDDDVISNPPLTRKNVTLPSVIIHDPPLKFVEYLLSDGVQLPPNTRTSSCVDMHFKRTEFDDDSDDDDWDRNKEQEPEMDKDHPNQEHDGDQQPQFDFPELNQQIASLLKEPPFSAVGGAALPKLNWSAPKDATWINGGSLKCTTPGDVYLLLKASDFCLHDILYKTLKESRDYLEVGESPSQLPPLQLVLRKWCNLHPSMEFRCFVRHHDLIAISQRHHSQHYPHLKKDWESIRDKLDDFFEEYIRYRFANGQVPNYVVDVYLDQKDRVWIIDFNCWSFTTDTLLFEWTELVTKDQDSIEEELVEMRIVEMEQQVRHDPLSSYRAPIDTVDLATMTQGGAKQFEEFMKLCQRPSDGKDCSDPDDNDLEA</sequence>
<dbReference type="PANTHER" id="PTHR15323">
    <property type="entry name" value="D123 PROTEIN"/>
    <property type="match status" value="1"/>
</dbReference>
<evidence type="ECO:0000256" key="1">
    <source>
        <dbReference type="ARBA" id="ARBA00011047"/>
    </source>
</evidence>
<dbReference type="GO" id="GO:0051301">
    <property type="term" value="P:cell division"/>
    <property type="evidence" value="ECO:0007669"/>
    <property type="project" value="UniProtKB-KW"/>
</dbReference>
<keyword evidence="4" id="KW-1185">Reference proteome</keyword>
<organism evidence="3 4">
    <name type="scientific">Nitzschia inconspicua</name>
    <dbReference type="NCBI Taxonomy" id="303405"/>
    <lineage>
        <taxon>Eukaryota</taxon>
        <taxon>Sar</taxon>
        <taxon>Stramenopiles</taxon>
        <taxon>Ochrophyta</taxon>
        <taxon>Bacillariophyta</taxon>
        <taxon>Bacillariophyceae</taxon>
        <taxon>Bacillariophycidae</taxon>
        <taxon>Bacillariales</taxon>
        <taxon>Bacillariaceae</taxon>
        <taxon>Nitzschia</taxon>
    </lineage>
</organism>
<feature type="compositionally biased region" description="Polar residues" evidence="2">
    <location>
        <begin position="1"/>
        <end position="11"/>
    </location>
</feature>
<dbReference type="InterPro" id="IPR009772">
    <property type="entry name" value="CDC123"/>
</dbReference>
<proteinExistence type="inferred from homology"/>
<keyword evidence="3" id="KW-0131">Cell cycle</keyword>
<accession>A0A9K3KLC3</accession>
<dbReference type="Proteomes" id="UP000693970">
    <property type="component" value="Unassembled WGS sequence"/>
</dbReference>
<keyword evidence="3" id="KW-0132">Cell division</keyword>
<evidence type="ECO:0000313" key="4">
    <source>
        <dbReference type="Proteomes" id="UP000693970"/>
    </source>
</evidence>
<dbReference type="Pfam" id="PF07065">
    <property type="entry name" value="D123"/>
    <property type="match status" value="1"/>
</dbReference>
<evidence type="ECO:0000313" key="3">
    <source>
        <dbReference type="EMBL" id="KAG7345486.1"/>
    </source>
</evidence>
<feature type="compositionally biased region" description="Basic and acidic residues" evidence="2">
    <location>
        <begin position="119"/>
        <end position="140"/>
    </location>
</feature>
<name>A0A9K3KLC3_9STRA</name>
<gene>
    <name evidence="3" type="ORF">IV203_033017</name>
</gene>
<comment type="similarity">
    <text evidence="1">Belongs to the CDC123 family.</text>
</comment>